<dbReference type="InterPro" id="IPR003661">
    <property type="entry name" value="HisK_dim/P_dom"/>
</dbReference>
<reference evidence="13" key="1">
    <citation type="submission" date="2016-10" db="EMBL/GenBank/DDBJ databases">
        <authorList>
            <person name="Varghese N."/>
            <person name="Submissions S."/>
        </authorList>
    </citation>
    <scope>NUCLEOTIDE SEQUENCE [LARGE SCALE GENOMIC DNA]</scope>
    <source>
        <strain evidence="13">DSM 17465</strain>
    </source>
</reference>
<keyword evidence="9" id="KW-0175">Coiled coil</keyword>
<evidence type="ECO:0000256" key="2">
    <source>
        <dbReference type="ARBA" id="ARBA00012438"/>
    </source>
</evidence>
<dbReference type="SMART" id="SM00388">
    <property type="entry name" value="HisKA"/>
    <property type="match status" value="1"/>
</dbReference>
<keyword evidence="7" id="KW-0067">ATP-binding</keyword>
<evidence type="ECO:0000256" key="6">
    <source>
        <dbReference type="ARBA" id="ARBA00022777"/>
    </source>
</evidence>
<keyword evidence="10" id="KW-1133">Transmembrane helix</keyword>
<keyword evidence="13" id="KW-1185">Reference proteome</keyword>
<feature type="domain" description="Histidine kinase" evidence="11">
    <location>
        <begin position="383"/>
        <end position="597"/>
    </location>
</feature>
<evidence type="ECO:0000256" key="1">
    <source>
        <dbReference type="ARBA" id="ARBA00000085"/>
    </source>
</evidence>
<evidence type="ECO:0000256" key="7">
    <source>
        <dbReference type="ARBA" id="ARBA00022840"/>
    </source>
</evidence>
<keyword evidence="5" id="KW-0547">Nucleotide-binding</keyword>
<dbReference type="Proteomes" id="UP000183371">
    <property type="component" value="Unassembled WGS sequence"/>
</dbReference>
<dbReference type="AlphaFoldDB" id="A0A1I7DER3"/>
<feature type="coiled-coil region" evidence="9">
    <location>
        <begin position="340"/>
        <end position="367"/>
    </location>
</feature>
<dbReference type="EMBL" id="FPBD01000008">
    <property type="protein sequence ID" value="SFU10169.1"/>
    <property type="molecule type" value="Genomic_DNA"/>
</dbReference>
<dbReference type="InterPro" id="IPR036097">
    <property type="entry name" value="HisK_dim/P_sf"/>
</dbReference>
<dbReference type="SUPFAM" id="SSF47384">
    <property type="entry name" value="Homodimeric domain of signal transducing histidine kinase"/>
    <property type="match status" value="1"/>
</dbReference>
<sequence>MGGYLQRAVYAAFSAIVLLALHVVAEPVHAQSEMVRVGILSYRGSLETQRTWAPTIEHLQRELPDVEFSYLPLTLQQIAEQAEQLDFIITNPGHSFQLERIAGVSRIASARSHVNKSEMQDLGSVIFTRTDSGISTLMDLRSVTAGVVSTEAFGGYLAAKHSLQMSLGKEAELQVKPLGFPQQTVVDAVVNRSVQVGIVRACLLESMSAAGKLDKSQIRVLGQQYDPEFACARTTELYPGWAFLKVPGVSPQLATRITQALLSMPDGACTDEWLGHANWIAPVSYAAVERVYRDLALYPYNKDLRQILKDWVERNYFLLGVVIVLSGAFLLHVGHVEFLVRRRSQQLEAASDKLADALQRNLMLENELAHAGRVSSMNILAGSLAHDLKQPLGAISTFAHSLRKRLDRGTADEETLQKQLTRISEQANRASDFINSMRSFLNKQPEARRRVDLRELVDETVMLMRTFATKHDCQLHWEPPKEPVFVCCDDVQLRQVMVVLLQNALDATVEAGLEGGVISILLETSAGSCALMVCDQGSGIPEELEEKVFEPFFSSKGSLGLGLATAQSIVDSHECELTLSPAPNAGTCATVMLPLAGPQTEGNHDTTTR</sequence>
<evidence type="ECO:0000256" key="10">
    <source>
        <dbReference type="SAM" id="Phobius"/>
    </source>
</evidence>
<protein>
    <recommendedName>
        <fullName evidence="2">histidine kinase</fullName>
        <ecNumber evidence="2">2.7.13.3</ecNumber>
    </recommendedName>
</protein>
<dbReference type="Pfam" id="PF02518">
    <property type="entry name" value="HATPase_c"/>
    <property type="match status" value="1"/>
</dbReference>
<dbReference type="GO" id="GO:0005524">
    <property type="term" value="F:ATP binding"/>
    <property type="evidence" value="ECO:0007669"/>
    <property type="project" value="UniProtKB-KW"/>
</dbReference>
<accession>A0A1I7DER3</accession>
<dbReference type="CDD" id="cd00082">
    <property type="entry name" value="HisKA"/>
    <property type="match status" value="1"/>
</dbReference>
<keyword evidence="6 12" id="KW-0418">Kinase</keyword>
<keyword evidence="3" id="KW-0597">Phosphoprotein</keyword>
<keyword evidence="8" id="KW-0902">Two-component regulatory system</keyword>
<dbReference type="EC" id="2.7.13.3" evidence="2"/>
<dbReference type="Gene3D" id="3.30.565.10">
    <property type="entry name" value="Histidine kinase-like ATPase, C-terminal domain"/>
    <property type="match status" value="1"/>
</dbReference>
<dbReference type="InterPro" id="IPR003594">
    <property type="entry name" value="HATPase_dom"/>
</dbReference>
<evidence type="ECO:0000256" key="8">
    <source>
        <dbReference type="ARBA" id="ARBA00023012"/>
    </source>
</evidence>
<dbReference type="PANTHER" id="PTHR43065:SF10">
    <property type="entry name" value="PEROXIDE STRESS-ACTIVATED HISTIDINE KINASE MAK3"/>
    <property type="match status" value="1"/>
</dbReference>
<dbReference type="Gene3D" id="3.40.190.10">
    <property type="entry name" value="Periplasmic binding protein-like II"/>
    <property type="match status" value="2"/>
</dbReference>
<evidence type="ECO:0000259" key="11">
    <source>
        <dbReference type="PROSITE" id="PS50109"/>
    </source>
</evidence>
<gene>
    <name evidence="12" type="ORF">SAMN05444141_108249</name>
</gene>
<dbReference type="InterPro" id="IPR005467">
    <property type="entry name" value="His_kinase_dom"/>
</dbReference>
<keyword evidence="4" id="KW-0808">Transferase</keyword>
<dbReference type="SUPFAM" id="SSF53850">
    <property type="entry name" value="Periplasmic binding protein-like II"/>
    <property type="match status" value="1"/>
</dbReference>
<dbReference type="Gene3D" id="1.10.287.130">
    <property type="match status" value="1"/>
</dbReference>
<dbReference type="PANTHER" id="PTHR43065">
    <property type="entry name" value="SENSOR HISTIDINE KINASE"/>
    <property type="match status" value="1"/>
</dbReference>
<dbReference type="InterPro" id="IPR004358">
    <property type="entry name" value="Sig_transdc_His_kin-like_C"/>
</dbReference>
<evidence type="ECO:0000313" key="12">
    <source>
        <dbReference type="EMBL" id="SFU10169.1"/>
    </source>
</evidence>
<dbReference type="RefSeq" id="WP_083417337.1">
    <property type="nucleotide sequence ID" value="NZ_FPBD01000008.1"/>
</dbReference>
<dbReference type="PRINTS" id="PR00344">
    <property type="entry name" value="BCTRLSENSOR"/>
</dbReference>
<organism evidence="12 13">
    <name type="scientific">Pseudovibrio denitrificans</name>
    <dbReference type="NCBI Taxonomy" id="258256"/>
    <lineage>
        <taxon>Bacteria</taxon>
        <taxon>Pseudomonadati</taxon>
        <taxon>Pseudomonadota</taxon>
        <taxon>Alphaproteobacteria</taxon>
        <taxon>Hyphomicrobiales</taxon>
        <taxon>Stappiaceae</taxon>
        <taxon>Pseudovibrio</taxon>
    </lineage>
</organism>
<dbReference type="Pfam" id="PF12974">
    <property type="entry name" value="Phosphonate-bd"/>
    <property type="match status" value="1"/>
</dbReference>
<proteinExistence type="predicted"/>
<evidence type="ECO:0000256" key="3">
    <source>
        <dbReference type="ARBA" id="ARBA00022553"/>
    </source>
</evidence>
<dbReference type="GO" id="GO:0000155">
    <property type="term" value="F:phosphorelay sensor kinase activity"/>
    <property type="evidence" value="ECO:0007669"/>
    <property type="project" value="InterPro"/>
</dbReference>
<dbReference type="SUPFAM" id="SSF55874">
    <property type="entry name" value="ATPase domain of HSP90 chaperone/DNA topoisomerase II/histidine kinase"/>
    <property type="match status" value="1"/>
</dbReference>
<evidence type="ECO:0000256" key="5">
    <source>
        <dbReference type="ARBA" id="ARBA00022741"/>
    </source>
</evidence>
<dbReference type="InterPro" id="IPR036890">
    <property type="entry name" value="HATPase_C_sf"/>
</dbReference>
<keyword evidence="10" id="KW-0472">Membrane</keyword>
<evidence type="ECO:0000256" key="4">
    <source>
        <dbReference type="ARBA" id="ARBA00022679"/>
    </source>
</evidence>
<keyword evidence="10" id="KW-0812">Transmembrane</keyword>
<comment type="catalytic activity">
    <reaction evidence="1">
        <text>ATP + protein L-histidine = ADP + protein N-phospho-L-histidine.</text>
        <dbReference type="EC" id="2.7.13.3"/>
    </reaction>
</comment>
<dbReference type="PROSITE" id="PS50109">
    <property type="entry name" value="HIS_KIN"/>
    <property type="match status" value="1"/>
</dbReference>
<evidence type="ECO:0000313" key="13">
    <source>
        <dbReference type="Proteomes" id="UP000183371"/>
    </source>
</evidence>
<evidence type="ECO:0000256" key="9">
    <source>
        <dbReference type="SAM" id="Coils"/>
    </source>
</evidence>
<dbReference type="SMART" id="SM00387">
    <property type="entry name" value="HATPase_c"/>
    <property type="match status" value="1"/>
</dbReference>
<feature type="transmembrane region" description="Helical" evidence="10">
    <location>
        <begin position="316"/>
        <end position="340"/>
    </location>
</feature>
<dbReference type="Pfam" id="PF00512">
    <property type="entry name" value="HisKA"/>
    <property type="match status" value="1"/>
</dbReference>
<name>A0A1I7DER3_9HYPH</name>